<keyword evidence="6" id="KW-1185">Reference proteome</keyword>
<dbReference type="Gene3D" id="3.40.50.2000">
    <property type="entry name" value="Glycogen Phosphorylase B"/>
    <property type="match status" value="2"/>
</dbReference>
<name>A0A9P1DJR3_9DINO</name>
<protein>
    <submittedName>
        <fullName evidence="5">NDP-glycosyltransferase YjiC (UDP-glycosyltransferase YjiC)</fullName>
    </submittedName>
</protein>
<evidence type="ECO:0000256" key="1">
    <source>
        <dbReference type="ARBA" id="ARBA00022679"/>
    </source>
</evidence>
<dbReference type="OrthoDB" id="5835829at2759"/>
<gene>
    <name evidence="3" type="ORF">C1SCF055_LOCUS36577</name>
</gene>
<dbReference type="SUPFAM" id="SSF53756">
    <property type="entry name" value="UDP-Glycosyltransferase/glycogen phosphorylase"/>
    <property type="match status" value="1"/>
</dbReference>
<keyword evidence="1" id="KW-0808">Transferase</keyword>
<keyword evidence="2" id="KW-0812">Transmembrane</keyword>
<keyword evidence="2" id="KW-0472">Membrane</keyword>
<dbReference type="AlphaFoldDB" id="A0A9P1DJR3"/>
<keyword evidence="2" id="KW-1133">Transmembrane helix</keyword>
<dbReference type="PANTHER" id="PTHR48050">
    <property type="entry name" value="STEROL 3-BETA-GLUCOSYLTRANSFERASE"/>
    <property type="match status" value="1"/>
</dbReference>
<dbReference type="EMBL" id="CAMXCT010005101">
    <property type="protein sequence ID" value="CAI4011407.1"/>
    <property type="molecule type" value="Genomic_DNA"/>
</dbReference>
<reference evidence="3" key="1">
    <citation type="submission" date="2022-10" db="EMBL/GenBank/DDBJ databases">
        <authorList>
            <person name="Chen Y."/>
            <person name="Dougan E. K."/>
            <person name="Chan C."/>
            <person name="Rhodes N."/>
            <person name="Thang M."/>
        </authorList>
    </citation>
    <scope>NUCLEOTIDE SEQUENCE</scope>
</reference>
<feature type="transmembrane region" description="Helical" evidence="2">
    <location>
        <begin position="719"/>
        <end position="739"/>
    </location>
</feature>
<dbReference type="GO" id="GO:0008194">
    <property type="term" value="F:UDP-glycosyltransferase activity"/>
    <property type="evidence" value="ECO:0007669"/>
    <property type="project" value="InterPro"/>
</dbReference>
<sequence length="855" mass="94849">MEMQTQSSRSFAFIFPLASGHINPSLAIARSLVQQGHDVHYLCREQMREAIEDTGAVFHSDIETQPELYAGRDPSMWGALGSLQEEYGMKGESLSQARLKMRELAAELMLPGTLRWLKKINAQAMLCDPLINLEAPLVAKVAGIPCVSLLTVAGPGGQEVAWGGVLKALGMTAEQVLQERRQFQGLQDCIERLKKTYGLHLAVEDGVKPLGVFRSCLMSTLTLVTTAEFLADPMSPEVSKAYTDHDFVYLGPLLDKPGAKRAAGHKFDAADHSGGDSDATALKLARDARAEGRPVVLVSLGTIITGDHIDYGWGARFVVEGQQVGISGRELCQAAWQAAFDVFGQWDSSSMQSPLILAALGPQADALEGLKVPPNAFCSPTLPQVDLLRLGVDIFLTHGGQNSFMEALSMGVPLVVCPGFADQPVNAAKAESLEIGLKVDRPMRPLEHAEADIAAYRKSTADALMKVTQDPSFKQNAMSCAQALSACGGLVNFLDSSPALQWMSTWRSKGCAFERDAGGIAVAKMMYLDANTKPWVEVMFQVRTFWDIVKYDYVGFRFLSQDKIHDQIGKICDAKGLSDADCDKFREDLVIPPWLHTFSLVAPVCGLLGFFILSMRLSYFVQTNATAKRKVQQGEQAFPPNEDGTPEDKISTDGMPWKLADRMDWVVIILGTPLIFIVMAMRSLIRIWTVMTGTAFREGTAWEDMERLEIATYQMDLELAVGFQFYACLMFGLLCTSFLQHSRIVSTGRDRKYTQRYMRIVAYTAVQGVYAFVFIGVLRTIFDITVTYISEVPKYHDQAQVIQVKILDKAQSCRSRQFSLENFTRLVRCPLFYQTALRFIEHTNWHPYISDSRSR</sequence>
<evidence type="ECO:0000313" key="4">
    <source>
        <dbReference type="EMBL" id="CAL1164782.1"/>
    </source>
</evidence>
<comment type="caution">
    <text evidence="3">The sequence shown here is derived from an EMBL/GenBank/DDBJ whole genome shotgun (WGS) entry which is preliminary data.</text>
</comment>
<feature type="transmembrane region" description="Helical" evidence="2">
    <location>
        <begin position="665"/>
        <end position="685"/>
    </location>
</feature>
<dbReference type="Pfam" id="PF00201">
    <property type="entry name" value="UDPGT"/>
    <property type="match status" value="1"/>
</dbReference>
<accession>A0A9P1DJR3</accession>
<evidence type="ECO:0000313" key="3">
    <source>
        <dbReference type="EMBL" id="CAI4011407.1"/>
    </source>
</evidence>
<dbReference type="EMBL" id="CAMXCT020005101">
    <property type="protein sequence ID" value="CAL1164782.1"/>
    <property type="molecule type" value="Genomic_DNA"/>
</dbReference>
<dbReference type="InterPro" id="IPR002213">
    <property type="entry name" value="UDP_glucos_trans"/>
</dbReference>
<evidence type="ECO:0000313" key="6">
    <source>
        <dbReference type="Proteomes" id="UP001152797"/>
    </source>
</evidence>
<evidence type="ECO:0000256" key="2">
    <source>
        <dbReference type="SAM" id="Phobius"/>
    </source>
</evidence>
<dbReference type="InterPro" id="IPR050426">
    <property type="entry name" value="Glycosyltransferase_28"/>
</dbReference>
<dbReference type="PANTHER" id="PTHR48050:SF13">
    <property type="entry name" value="STEROL 3-BETA-GLUCOSYLTRANSFERASE UGT80A2"/>
    <property type="match status" value="1"/>
</dbReference>
<reference evidence="4" key="2">
    <citation type="submission" date="2024-04" db="EMBL/GenBank/DDBJ databases">
        <authorList>
            <person name="Chen Y."/>
            <person name="Shah S."/>
            <person name="Dougan E. K."/>
            <person name="Thang M."/>
            <person name="Chan C."/>
        </authorList>
    </citation>
    <scope>NUCLEOTIDE SEQUENCE [LARGE SCALE GENOMIC DNA]</scope>
</reference>
<dbReference type="Proteomes" id="UP001152797">
    <property type="component" value="Unassembled WGS sequence"/>
</dbReference>
<organism evidence="3">
    <name type="scientific">Cladocopium goreaui</name>
    <dbReference type="NCBI Taxonomy" id="2562237"/>
    <lineage>
        <taxon>Eukaryota</taxon>
        <taxon>Sar</taxon>
        <taxon>Alveolata</taxon>
        <taxon>Dinophyceae</taxon>
        <taxon>Suessiales</taxon>
        <taxon>Symbiodiniaceae</taxon>
        <taxon>Cladocopium</taxon>
    </lineage>
</organism>
<feature type="transmembrane region" description="Helical" evidence="2">
    <location>
        <begin position="594"/>
        <end position="613"/>
    </location>
</feature>
<evidence type="ECO:0000313" key="5">
    <source>
        <dbReference type="EMBL" id="CAL4798719.1"/>
    </source>
</evidence>
<feature type="transmembrane region" description="Helical" evidence="2">
    <location>
        <begin position="760"/>
        <end position="782"/>
    </location>
</feature>
<proteinExistence type="predicted"/>
<dbReference type="EMBL" id="CAMXCT030005101">
    <property type="protein sequence ID" value="CAL4798719.1"/>
    <property type="molecule type" value="Genomic_DNA"/>
</dbReference>
<dbReference type="CDD" id="cd03784">
    <property type="entry name" value="GT1_Gtf-like"/>
    <property type="match status" value="1"/>
</dbReference>